<evidence type="ECO:0000256" key="3">
    <source>
        <dbReference type="ARBA" id="ARBA00022722"/>
    </source>
</evidence>
<gene>
    <name evidence="12" type="ORF">PYX00_005531</name>
</gene>
<protein>
    <recommendedName>
        <fullName evidence="13">Tyrosyl-DNA phosphodiesterase</fullName>
    </recommendedName>
</protein>
<keyword evidence="7" id="KW-0234">DNA repair</keyword>
<organism evidence="12">
    <name type="scientific">Menopon gallinae</name>
    <name type="common">poultry shaft louse</name>
    <dbReference type="NCBI Taxonomy" id="328185"/>
    <lineage>
        <taxon>Eukaryota</taxon>
        <taxon>Metazoa</taxon>
        <taxon>Ecdysozoa</taxon>
        <taxon>Arthropoda</taxon>
        <taxon>Hexapoda</taxon>
        <taxon>Insecta</taxon>
        <taxon>Pterygota</taxon>
        <taxon>Neoptera</taxon>
        <taxon>Paraneoptera</taxon>
        <taxon>Psocodea</taxon>
        <taxon>Troctomorpha</taxon>
        <taxon>Phthiraptera</taxon>
        <taxon>Amblycera</taxon>
        <taxon>Menoponidae</taxon>
        <taxon>Menopon</taxon>
    </lineage>
</organism>
<dbReference type="Gene3D" id="3.30.870.10">
    <property type="entry name" value="Endonuclease Chain A"/>
    <property type="match status" value="2"/>
</dbReference>
<dbReference type="Pfam" id="PF06087">
    <property type="entry name" value="Tyr-DNA_phospho"/>
    <property type="match status" value="1"/>
</dbReference>
<keyword evidence="3" id="KW-0540">Nuclease</keyword>
<accession>A0AAW2HTG4</accession>
<dbReference type="SUPFAM" id="SSF56024">
    <property type="entry name" value="Phospholipase D/nuclease"/>
    <property type="match status" value="2"/>
</dbReference>
<feature type="active site" description="Nucleophile" evidence="9">
    <location>
        <position position="132"/>
    </location>
</feature>
<evidence type="ECO:0000256" key="7">
    <source>
        <dbReference type="ARBA" id="ARBA00023204"/>
    </source>
</evidence>
<reference evidence="12" key="1">
    <citation type="journal article" date="2024" name="Gigascience">
        <title>Chromosome-level genome of the poultry shaft louse Menopon gallinae provides insight into the host-switching and adaptive evolution of parasitic lice.</title>
        <authorList>
            <person name="Xu Y."/>
            <person name="Ma L."/>
            <person name="Liu S."/>
            <person name="Liang Y."/>
            <person name="Liu Q."/>
            <person name="He Z."/>
            <person name="Tian L."/>
            <person name="Duan Y."/>
            <person name="Cai W."/>
            <person name="Li H."/>
            <person name="Song F."/>
        </authorList>
    </citation>
    <scope>NUCLEOTIDE SEQUENCE</scope>
    <source>
        <strain evidence="12">Cailab_2023a</strain>
    </source>
</reference>
<evidence type="ECO:0000256" key="8">
    <source>
        <dbReference type="ARBA" id="ARBA00023242"/>
    </source>
</evidence>
<evidence type="ECO:0000256" key="10">
    <source>
        <dbReference type="PIRSR" id="PIRSR610347-2"/>
    </source>
</evidence>
<keyword evidence="4" id="KW-0227">DNA damage</keyword>
<comment type="caution">
    <text evidence="12">The sequence shown here is derived from an EMBL/GenBank/DDBJ whole genome shotgun (WGS) entry which is preliminary data.</text>
</comment>
<evidence type="ECO:0000256" key="11">
    <source>
        <dbReference type="PIRSR" id="PIRSR610347-3"/>
    </source>
</evidence>
<dbReference type="GO" id="GO:0006281">
    <property type="term" value="P:DNA repair"/>
    <property type="evidence" value="ECO:0007669"/>
    <property type="project" value="UniProtKB-KW"/>
</dbReference>
<dbReference type="PANTHER" id="PTHR12415">
    <property type="entry name" value="TYROSYL-DNA PHOSPHODIESTERASE 1"/>
    <property type="match status" value="1"/>
</dbReference>
<evidence type="ECO:0000256" key="5">
    <source>
        <dbReference type="ARBA" id="ARBA00022801"/>
    </source>
</evidence>
<keyword evidence="5" id="KW-0378">Hydrolase</keyword>
<feature type="binding site" evidence="10">
    <location>
        <position position="134"/>
    </location>
    <ligand>
        <name>substrate</name>
    </ligand>
</feature>
<evidence type="ECO:0000256" key="2">
    <source>
        <dbReference type="ARBA" id="ARBA00010205"/>
    </source>
</evidence>
<name>A0AAW2HTG4_9NEOP</name>
<dbReference type="GO" id="GO:0003690">
    <property type="term" value="F:double-stranded DNA binding"/>
    <property type="evidence" value="ECO:0007669"/>
    <property type="project" value="TreeGrafter"/>
</dbReference>
<keyword evidence="8" id="KW-0539">Nucleus</keyword>
<comment type="subcellular location">
    <subcellularLocation>
        <location evidence="1">Nucleus</location>
    </subcellularLocation>
</comment>
<dbReference type="EMBL" id="JARGDH010000003">
    <property type="protein sequence ID" value="KAL0272642.1"/>
    <property type="molecule type" value="Genomic_DNA"/>
</dbReference>
<dbReference type="AlphaFoldDB" id="A0AAW2HTG4"/>
<comment type="similarity">
    <text evidence="2">Belongs to the tyrosyl-DNA phosphodiesterase family.</text>
</comment>
<dbReference type="GO" id="GO:0017005">
    <property type="term" value="F:3'-tyrosyl-DNA phosphodiesterase activity"/>
    <property type="evidence" value="ECO:0007669"/>
    <property type="project" value="TreeGrafter"/>
</dbReference>
<feature type="site" description="Interaction with DNA" evidence="11">
    <location>
        <position position="371"/>
    </location>
</feature>
<evidence type="ECO:0000256" key="4">
    <source>
        <dbReference type="ARBA" id="ARBA00022763"/>
    </source>
</evidence>
<proteinExistence type="inferred from homology"/>
<dbReference type="GO" id="GO:0003697">
    <property type="term" value="F:single-stranded DNA binding"/>
    <property type="evidence" value="ECO:0007669"/>
    <property type="project" value="TreeGrafter"/>
</dbReference>
<dbReference type="GO" id="GO:0004527">
    <property type="term" value="F:exonuclease activity"/>
    <property type="evidence" value="ECO:0007669"/>
    <property type="project" value="UniProtKB-KW"/>
</dbReference>
<evidence type="ECO:0000256" key="1">
    <source>
        <dbReference type="ARBA" id="ARBA00004123"/>
    </source>
</evidence>
<keyword evidence="6" id="KW-0269">Exonuclease</keyword>
<sequence length="446" mass="51672">MSRKNDASARSAFEEHRQEYNRLYKGKIGEKLKKAAPYNFFLTHVKEHPLTQNEDLSISFPEMLDPCLGKLIHTVHVNFMVELGWLLAQHLMAGDTNPSITLLYDQIDSPNEISPRIKHVKITPKSAFGHHHTKMSIFFYDDRSVRFAIYTANLIESDWENRTQGVWLSPKCPYLGDDVPINYGESDTLFKRDMLQYLKSYNKPELKLWIARIQRVDVSEIKVCLVASVPGEVTDMDVGYKKMDVLLNRYGCPEQDDWDLVAQCSSIGSLGDNPNRWLFYKFTPSLKSKGEFKLIYPSERNVEFGYRGSEGCLPYQSSTHTKQEWLNKYLYKWKSDSRYRTRAIPHLKSYAKIDPRGEKLGWFLLTSANLSKAAWGMPWKSGKFNCLSHELGVLFLPYFFTSQGYFNVFKGGRPSTDVGSKSFPVPYDLPLEPYENDDRLYLYDRV</sequence>
<evidence type="ECO:0008006" key="13">
    <source>
        <dbReference type="Google" id="ProtNLM"/>
    </source>
</evidence>
<dbReference type="InterPro" id="IPR010347">
    <property type="entry name" value="Tdp1"/>
</dbReference>
<dbReference type="GO" id="GO:0005634">
    <property type="term" value="C:nucleus"/>
    <property type="evidence" value="ECO:0007669"/>
    <property type="project" value="UniProtKB-SubCell"/>
</dbReference>
<feature type="binding site" evidence="10">
    <location>
        <position position="348"/>
    </location>
    <ligand>
        <name>substrate</name>
    </ligand>
</feature>
<evidence type="ECO:0000313" key="12">
    <source>
        <dbReference type="EMBL" id="KAL0272643.1"/>
    </source>
</evidence>
<dbReference type="EMBL" id="JARGDH010000003">
    <property type="protein sequence ID" value="KAL0272641.1"/>
    <property type="molecule type" value="Genomic_DNA"/>
</dbReference>
<feature type="active site" description="Proton donor/acceptor" evidence="9">
    <location>
        <position position="346"/>
    </location>
</feature>
<evidence type="ECO:0000256" key="9">
    <source>
        <dbReference type="PIRSR" id="PIRSR610347-1"/>
    </source>
</evidence>
<dbReference type="PANTHER" id="PTHR12415:SF0">
    <property type="entry name" value="TYROSYL-DNA PHOSPHODIESTERASE 1"/>
    <property type="match status" value="1"/>
</dbReference>
<dbReference type="EMBL" id="JARGDH010000003">
    <property type="protein sequence ID" value="KAL0272643.1"/>
    <property type="molecule type" value="Genomic_DNA"/>
</dbReference>
<evidence type="ECO:0000256" key="6">
    <source>
        <dbReference type="ARBA" id="ARBA00022839"/>
    </source>
</evidence>